<gene>
    <name evidence="4" type="ORF">ONB1V03_LOCUS12491</name>
</gene>
<accession>A0A7R9MA19</accession>
<dbReference type="GO" id="GO:0034722">
    <property type="term" value="F:gamma-glutamyl-peptidase activity"/>
    <property type="evidence" value="ECO:0007669"/>
    <property type="project" value="UniProtKB-UniRule"/>
</dbReference>
<evidence type="ECO:0000313" key="5">
    <source>
        <dbReference type="Proteomes" id="UP000728032"/>
    </source>
</evidence>
<evidence type="ECO:0000256" key="1">
    <source>
        <dbReference type="PIRSR" id="PIRSR615527-1"/>
    </source>
</evidence>
<dbReference type="Proteomes" id="UP000728032">
    <property type="component" value="Unassembled WGS sequence"/>
</dbReference>
<dbReference type="EMBL" id="OC924983">
    <property type="protein sequence ID" value="CAD7655850.1"/>
    <property type="molecule type" value="Genomic_DNA"/>
</dbReference>
<dbReference type="PANTHER" id="PTHR11315:SF0">
    <property type="entry name" value="FOLATE GAMMA-GLUTAMYL HYDROLASE"/>
    <property type="match status" value="1"/>
</dbReference>
<feature type="non-terminal residue" evidence="4">
    <location>
        <position position="1"/>
    </location>
</feature>
<dbReference type="GO" id="GO:0005773">
    <property type="term" value="C:vacuole"/>
    <property type="evidence" value="ECO:0007669"/>
    <property type="project" value="TreeGrafter"/>
</dbReference>
<evidence type="ECO:0000259" key="3">
    <source>
        <dbReference type="Pfam" id="PF00117"/>
    </source>
</evidence>
<feature type="domain" description="Glutamine amidotransferase" evidence="3">
    <location>
        <begin position="11"/>
        <end position="169"/>
    </location>
</feature>
<dbReference type="InterPro" id="IPR029062">
    <property type="entry name" value="Class_I_gatase-like"/>
</dbReference>
<keyword evidence="5" id="KW-1185">Reference proteome</keyword>
<feature type="active site" description="Nucleophile" evidence="1 2">
    <location>
        <position position="54"/>
    </location>
</feature>
<dbReference type="InterPro" id="IPR015527">
    <property type="entry name" value="Pept_C26_g-glut_hydrolase"/>
</dbReference>
<dbReference type="PROSITE" id="PS51273">
    <property type="entry name" value="GATASE_TYPE_1"/>
    <property type="match status" value="1"/>
</dbReference>
<sequence length="326" mass="37705">ENYYRDIINKTNGLLIPGGGQDLLTSGYAKAGRLLWQLSTTVFKDRKYPIWGTCLGFELITQFYANNTLSDCDAIDVSNSLTFVEPIQDSRLLQDNSIVEVLKEQEVTYNYHKKCLTLETFNKTPELHNNLRLLSTNKDKNGIDYVSMFESRDANYPIYGVQWHPEKNLFEFAYNAKYQNIPHNSSAIKVSQYMSNFFVDECRKSVHPIVNAKEESDSLIYNYQPVYTGAKTNYTYEQIYLFNSHKPNHWSVSIGPLQTSFFEQFVTIVKTSIEEVLKSCSKNQLNNLLNRIVEYYSHPNPNIQVLADLQFLSHIVSNHLNERKNA</sequence>
<dbReference type="PROSITE" id="PS51275">
    <property type="entry name" value="PEPTIDASE_C26_GGH"/>
    <property type="match status" value="1"/>
</dbReference>
<dbReference type="SUPFAM" id="SSF52317">
    <property type="entry name" value="Class I glutamine amidotransferase-like"/>
    <property type="match status" value="1"/>
</dbReference>
<feature type="active site" evidence="2">
    <location>
        <position position="164"/>
    </location>
</feature>
<dbReference type="EC" id="3.4.19.9" evidence="2"/>
<organism evidence="4">
    <name type="scientific">Oppiella nova</name>
    <dbReference type="NCBI Taxonomy" id="334625"/>
    <lineage>
        <taxon>Eukaryota</taxon>
        <taxon>Metazoa</taxon>
        <taxon>Ecdysozoa</taxon>
        <taxon>Arthropoda</taxon>
        <taxon>Chelicerata</taxon>
        <taxon>Arachnida</taxon>
        <taxon>Acari</taxon>
        <taxon>Acariformes</taxon>
        <taxon>Sarcoptiformes</taxon>
        <taxon>Oribatida</taxon>
        <taxon>Brachypylina</taxon>
        <taxon>Oppioidea</taxon>
        <taxon>Oppiidae</taxon>
        <taxon>Oppiella</taxon>
    </lineage>
</organism>
<dbReference type="OrthoDB" id="64220at2759"/>
<name>A0A7R9MA19_9ACAR</name>
<dbReference type="Pfam" id="PF00117">
    <property type="entry name" value="GATase"/>
    <property type="match status" value="1"/>
</dbReference>
<keyword evidence="2" id="KW-0378">Hydrolase</keyword>
<evidence type="ECO:0000313" key="4">
    <source>
        <dbReference type="EMBL" id="CAD7655850.1"/>
    </source>
</evidence>
<proteinExistence type="predicted"/>
<dbReference type="PANTHER" id="PTHR11315">
    <property type="entry name" value="PROTEASE FAMILY C26 GAMMA-GLUTAMYL HYDROLASE"/>
    <property type="match status" value="1"/>
</dbReference>
<comment type="catalytic activity">
    <reaction evidence="2">
        <text>(6S)-5,6,7,8-tetrahydrofolyl-(gamma-L-Glu)(n) + (n-1) H2O = (6S)-5,6,7,8-tetrahydrofolate + (n-1) L-glutamate</text>
        <dbReference type="Rhea" id="RHEA:56784"/>
        <dbReference type="Rhea" id="RHEA-COMP:14738"/>
        <dbReference type="ChEBI" id="CHEBI:15377"/>
        <dbReference type="ChEBI" id="CHEBI:29985"/>
        <dbReference type="ChEBI" id="CHEBI:57453"/>
        <dbReference type="ChEBI" id="CHEBI:141005"/>
        <dbReference type="EC" id="3.4.19.9"/>
    </reaction>
</comment>
<dbReference type="InterPro" id="IPR017926">
    <property type="entry name" value="GATASE"/>
</dbReference>
<evidence type="ECO:0000256" key="2">
    <source>
        <dbReference type="PROSITE-ProRule" id="PRU00607"/>
    </source>
</evidence>
<dbReference type="GO" id="GO:0046900">
    <property type="term" value="P:tetrahydrofolylpolyglutamate metabolic process"/>
    <property type="evidence" value="ECO:0007669"/>
    <property type="project" value="TreeGrafter"/>
</dbReference>
<protein>
    <recommendedName>
        <fullName evidence="2">folate gamma-glutamyl hydrolase</fullName>
        <ecNumber evidence="2">3.4.19.9</ecNumber>
    </recommendedName>
</protein>
<dbReference type="Gene3D" id="3.40.50.880">
    <property type="match status" value="1"/>
</dbReference>
<feature type="active site" description="Proton donor" evidence="1">
    <location>
        <position position="164"/>
    </location>
</feature>
<dbReference type="AlphaFoldDB" id="A0A7R9MA19"/>
<dbReference type="EMBL" id="CAJPVJ010010158">
    <property type="protein sequence ID" value="CAG2173037.1"/>
    <property type="molecule type" value="Genomic_DNA"/>
</dbReference>
<reference evidence="4" key="1">
    <citation type="submission" date="2020-11" db="EMBL/GenBank/DDBJ databases">
        <authorList>
            <person name="Tran Van P."/>
        </authorList>
    </citation>
    <scope>NUCLEOTIDE SEQUENCE</scope>
</reference>